<gene>
    <name evidence="2" type="ORF">S01H4_55353</name>
</gene>
<dbReference type="EMBL" id="BART01031937">
    <property type="protein sequence ID" value="GAH18123.1"/>
    <property type="molecule type" value="Genomic_DNA"/>
</dbReference>
<sequence>MAGFDEHLNLYIEGTTQLFEYIDEDGTVHEEHETLGDIGQRLARLQIAAIIVEGKHEGSDYYLLKITNDGIEFINANKWSGKGLYQVYKDLYKEFGAKVSISSCGIAAEMLGTASGVCFNDPEGLPSRYAGRGGLGAVMASKGLKFVVVDDTGAPGVEIKNPEVFKQ</sequence>
<evidence type="ECO:0000259" key="1">
    <source>
        <dbReference type="SMART" id="SM00790"/>
    </source>
</evidence>
<evidence type="ECO:0000313" key="2">
    <source>
        <dbReference type="EMBL" id="GAH18123.1"/>
    </source>
</evidence>
<comment type="caution">
    <text evidence="2">The sequence shown here is derived from an EMBL/GenBank/DDBJ whole genome shotgun (WGS) entry which is preliminary data.</text>
</comment>
<dbReference type="Pfam" id="PF02730">
    <property type="entry name" value="AFOR_N"/>
    <property type="match status" value="1"/>
</dbReference>
<accession>X1FBI8</accession>
<protein>
    <recommendedName>
        <fullName evidence="1">Aldehyde ferredoxin oxidoreductase N-terminal domain-containing protein</fullName>
    </recommendedName>
</protein>
<feature type="domain" description="Aldehyde ferredoxin oxidoreductase N-terminal" evidence="1">
    <location>
        <begin position="7"/>
        <end position="153"/>
    </location>
</feature>
<dbReference type="SMART" id="SM00790">
    <property type="entry name" value="AFOR_N"/>
    <property type="match status" value="1"/>
</dbReference>
<dbReference type="InterPro" id="IPR036503">
    <property type="entry name" value="Ald_Fedxn_OxRdtase_N_sf"/>
</dbReference>
<dbReference type="Gene3D" id="3.60.9.10">
    <property type="entry name" value="Aldehyde ferredoxin oxidoreductase, N-terminal domain"/>
    <property type="match status" value="1"/>
</dbReference>
<dbReference type="AlphaFoldDB" id="X1FBI8"/>
<reference evidence="2" key="1">
    <citation type="journal article" date="2014" name="Front. Microbiol.">
        <title>High frequency of phylogenetically diverse reductive dehalogenase-homologous genes in deep subseafloor sedimentary metagenomes.</title>
        <authorList>
            <person name="Kawai M."/>
            <person name="Futagami T."/>
            <person name="Toyoda A."/>
            <person name="Takaki Y."/>
            <person name="Nishi S."/>
            <person name="Hori S."/>
            <person name="Arai W."/>
            <person name="Tsubouchi T."/>
            <person name="Morono Y."/>
            <person name="Uchiyama I."/>
            <person name="Ito T."/>
            <person name="Fujiyama A."/>
            <person name="Inagaki F."/>
            <person name="Takami H."/>
        </authorList>
    </citation>
    <scope>NUCLEOTIDE SEQUENCE</scope>
    <source>
        <strain evidence="2">Expedition CK06-06</strain>
    </source>
</reference>
<dbReference type="PANTHER" id="PTHR30038">
    <property type="entry name" value="ALDEHYDE FERREDOXIN OXIDOREDUCTASE"/>
    <property type="match status" value="1"/>
</dbReference>
<dbReference type="InterPro" id="IPR013983">
    <property type="entry name" value="Ald_Fedxn_OxRdtase_N"/>
</dbReference>
<name>X1FBI8_9ZZZZ</name>
<dbReference type="SUPFAM" id="SSF56228">
    <property type="entry name" value="Aldehyde ferredoxin oxidoreductase, N-terminal domain"/>
    <property type="match status" value="1"/>
</dbReference>
<dbReference type="InterPro" id="IPR051919">
    <property type="entry name" value="W-dependent_AOR"/>
</dbReference>
<dbReference type="GO" id="GO:0051536">
    <property type="term" value="F:iron-sulfur cluster binding"/>
    <property type="evidence" value="ECO:0007669"/>
    <property type="project" value="InterPro"/>
</dbReference>
<proteinExistence type="predicted"/>
<feature type="non-terminal residue" evidence="2">
    <location>
        <position position="167"/>
    </location>
</feature>
<organism evidence="2">
    <name type="scientific">marine sediment metagenome</name>
    <dbReference type="NCBI Taxonomy" id="412755"/>
    <lineage>
        <taxon>unclassified sequences</taxon>
        <taxon>metagenomes</taxon>
        <taxon>ecological metagenomes</taxon>
    </lineage>
</organism>
<dbReference type="PANTHER" id="PTHR30038:SF0">
    <property type="entry name" value="TUNGSTEN-CONTAINING ALDEHYDE FERREDOXIN OXIDOREDUCTASE"/>
    <property type="match status" value="1"/>
</dbReference>
<dbReference type="GO" id="GO:0016625">
    <property type="term" value="F:oxidoreductase activity, acting on the aldehyde or oxo group of donors, iron-sulfur protein as acceptor"/>
    <property type="evidence" value="ECO:0007669"/>
    <property type="project" value="InterPro"/>
</dbReference>